<comment type="caution">
    <text evidence="1">The sequence shown here is derived from an EMBL/GenBank/DDBJ whole genome shotgun (WGS) entry which is preliminary data.</text>
</comment>
<sequence>MTNRRFFSDVPADGKWIRPGTDQATVGREIVGNAMREYLARNPEQTTTDAQQQRQAARQEWIERRQGREVIDAAYNAAQERKANAWRDDVQRLSDAAESSYRRNLQPAITTDAEAQKQREAAHAEWLARRYGKDSDAIESAYQAHMKRLGDKQ</sequence>
<dbReference type="EMBL" id="BJUS01000013">
    <property type="protein sequence ID" value="GEK72945.1"/>
    <property type="molecule type" value="Genomic_DNA"/>
</dbReference>
<dbReference type="RefSeq" id="WP_146908641.1">
    <property type="nucleotide sequence ID" value="NZ_BJUS01000013.1"/>
</dbReference>
<evidence type="ECO:0000313" key="2">
    <source>
        <dbReference type="Proteomes" id="UP000321121"/>
    </source>
</evidence>
<protein>
    <submittedName>
        <fullName evidence="1">Uncharacterized protein</fullName>
    </submittedName>
</protein>
<keyword evidence="2" id="KW-1185">Reference proteome</keyword>
<accession>A0ABQ0U3H1</accession>
<organism evidence="1 2">
    <name type="scientific">Halomonas halophila</name>
    <dbReference type="NCBI Taxonomy" id="29573"/>
    <lineage>
        <taxon>Bacteria</taxon>
        <taxon>Pseudomonadati</taxon>
        <taxon>Pseudomonadota</taxon>
        <taxon>Gammaproteobacteria</taxon>
        <taxon>Oceanospirillales</taxon>
        <taxon>Halomonadaceae</taxon>
        <taxon>Halomonas</taxon>
    </lineage>
</organism>
<dbReference type="Proteomes" id="UP000321121">
    <property type="component" value="Unassembled WGS sequence"/>
</dbReference>
<gene>
    <name evidence="1" type="ORF">HHA04nite_14890</name>
</gene>
<name>A0ABQ0U3H1_9GAMM</name>
<proteinExistence type="predicted"/>
<reference evidence="1 2" key="1">
    <citation type="submission" date="2019-07" db="EMBL/GenBank/DDBJ databases">
        <title>Whole genome shotgun sequence of Halomonas halophila NBRC 102604.</title>
        <authorList>
            <person name="Hosoyama A."/>
            <person name="Uohara A."/>
            <person name="Ohji S."/>
            <person name="Ichikawa N."/>
        </authorList>
    </citation>
    <scope>NUCLEOTIDE SEQUENCE [LARGE SCALE GENOMIC DNA]</scope>
    <source>
        <strain evidence="1 2">NBRC 102604</strain>
    </source>
</reference>
<evidence type="ECO:0000313" key="1">
    <source>
        <dbReference type="EMBL" id="GEK72945.1"/>
    </source>
</evidence>